<evidence type="ECO:0000313" key="4">
    <source>
        <dbReference type="Proteomes" id="UP001596391"/>
    </source>
</evidence>
<accession>A0ABW1Z6U7</accession>
<keyword evidence="4" id="KW-1185">Reference proteome</keyword>
<dbReference type="EMBL" id="JBHSWI010000001">
    <property type="protein sequence ID" value="MFC6644685.1"/>
    <property type="molecule type" value="Genomic_DNA"/>
</dbReference>
<comment type="caution">
    <text evidence="3">The sequence shown here is derived from an EMBL/GenBank/DDBJ whole genome shotgun (WGS) entry which is preliminary data.</text>
</comment>
<gene>
    <name evidence="3" type="ORF">ACFQBQ_03575</name>
</gene>
<evidence type="ECO:0000259" key="2">
    <source>
        <dbReference type="PROSITE" id="PS51898"/>
    </source>
</evidence>
<evidence type="ECO:0000313" key="3">
    <source>
        <dbReference type="EMBL" id="MFC6644685.1"/>
    </source>
</evidence>
<dbReference type="InterPro" id="IPR011010">
    <property type="entry name" value="DNA_brk_join_enz"/>
</dbReference>
<name>A0ABW1Z6U7_9BACT</name>
<dbReference type="Pfam" id="PF00589">
    <property type="entry name" value="Phage_integrase"/>
    <property type="match status" value="1"/>
</dbReference>
<proteinExistence type="predicted"/>
<feature type="domain" description="Tyr recombinase" evidence="2">
    <location>
        <begin position="1"/>
        <end position="64"/>
    </location>
</feature>
<dbReference type="InterPro" id="IPR002104">
    <property type="entry name" value="Integrase_catalytic"/>
</dbReference>
<dbReference type="Gene3D" id="1.10.443.10">
    <property type="entry name" value="Intergrase catalytic core"/>
    <property type="match status" value="1"/>
</dbReference>
<evidence type="ECO:0000256" key="1">
    <source>
        <dbReference type="ARBA" id="ARBA00023172"/>
    </source>
</evidence>
<keyword evidence="1" id="KW-0233">DNA recombination</keyword>
<dbReference type="RefSeq" id="WP_390233925.1">
    <property type="nucleotide sequence ID" value="NZ_JBHSWI010000001.1"/>
</dbReference>
<sequence length="80" mass="9071">MLENDLKITDPVGWHTLRHSLGTLMKANGEDVKTIQETRRHANFKVTMDVYTQAVTEVKRSAHNRVVRQIMGGGTHGEEE</sequence>
<dbReference type="InterPro" id="IPR013762">
    <property type="entry name" value="Integrase-like_cat_sf"/>
</dbReference>
<dbReference type="PROSITE" id="PS51898">
    <property type="entry name" value="TYR_RECOMBINASE"/>
    <property type="match status" value="1"/>
</dbReference>
<protein>
    <submittedName>
        <fullName evidence="3">Tyrosine-type recombinase/integrase</fullName>
    </submittedName>
</protein>
<dbReference type="SUPFAM" id="SSF56349">
    <property type="entry name" value="DNA breaking-rejoining enzymes"/>
    <property type="match status" value="1"/>
</dbReference>
<reference evidence="4" key="1">
    <citation type="journal article" date="2019" name="Int. J. Syst. Evol. Microbiol.">
        <title>The Global Catalogue of Microorganisms (GCM) 10K type strain sequencing project: providing services to taxonomists for standard genome sequencing and annotation.</title>
        <authorList>
            <consortium name="The Broad Institute Genomics Platform"/>
            <consortium name="The Broad Institute Genome Sequencing Center for Infectious Disease"/>
            <person name="Wu L."/>
            <person name="Ma J."/>
        </authorList>
    </citation>
    <scope>NUCLEOTIDE SEQUENCE [LARGE SCALE GENOMIC DNA]</scope>
    <source>
        <strain evidence="4">CGMCC 1.16026</strain>
    </source>
</reference>
<organism evidence="3 4">
    <name type="scientific">Granulicella cerasi</name>
    <dbReference type="NCBI Taxonomy" id="741063"/>
    <lineage>
        <taxon>Bacteria</taxon>
        <taxon>Pseudomonadati</taxon>
        <taxon>Acidobacteriota</taxon>
        <taxon>Terriglobia</taxon>
        <taxon>Terriglobales</taxon>
        <taxon>Acidobacteriaceae</taxon>
        <taxon>Granulicella</taxon>
    </lineage>
</organism>
<dbReference type="Proteomes" id="UP001596391">
    <property type="component" value="Unassembled WGS sequence"/>
</dbReference>